<name>A0A2G5EJ69_AQUCA</name>
<evidence type="ECO:0000313" key="2">
    <source>
        <dbReference type="Proteomes" id="UP000230069"/>
    </source>
</evidence>
<dbReference type="Proteomes" id="UP000230069">
    <property type="component" value="Unassembled WGS sequence"/>
</dbReference>
<sequence length="103" mass="11693">MVQVMLCTVQSPYCLSNASLGLGFVSLTKPVRTSIISQPQLSDNLFHSVNVLRCNFLCLFHIQNYKSQTRALKINTFWLQKTNIGFTQKLAGFRIPSARFHTI</sequence>
<proteinExistence type="predicted"/>
<keyword evidence="2" id="KW-1185">Reference proteome</keyword>
<accession>A0A2G5EJ69</accession>
<dbReference type="EMBL" id="KZ305024">
    <property type="protein sequence ID" value="PIA55812.1"/>
    <property type="molecule type" value="Genomic_DNA"/>
</dbReference>
<dbReference type="InParanoid" id="A0A2G5EJ69"/>
<evidence type="ECO:0000313" key="1">
    <source>
        <dbReference type="EMBL" id="PIA55812.1"/>
    </source>
</evidence>
<dbReference type="AlphaFoldDB" id="A0A2G5EJ69"/>
<protein>
    <submittedName>
        <fullName evidence="1">Uncharacterized protein</fullName>
    </submittedName>
</protein>
<organism evidence="1 2">
    <name type="scientific">Aquilegia coerulea</name>
    <name type="common">Rocky mountain columbine</name>
    <dbReference type="NCBI Taxonomy" id="218851"/>
    <lineage>
        <taxon>Eukaryota</taxon>
        <taxon>Viridiplantae</taxon>
        <taxon>Streptophyta</taxon>
        <taxon>Embryophyta</taxon>
        <taxon>Tracheophyta</taxon>
        <taxon>Spermatophyta</taxon>
        <taxon>Magnoliopsida</taxon>
        <taxon>Ranunculales</taxon>
        <taxon>Ranunculaceae</taxon>
        <taxon>Thalictroideae</taxon>
        <taxon>Aquilegia</taxon>
    </lineage>
</organism>
<gene>
    <name evidence="1" type="ORF">AQUCO_00700259v1</name>
</gene>
<reference evidence="1 2" key="1">
    <citation type="submission" date="2017-09" db="EMBL/GenBank/DDBJ databases">
        <title>WGS assembly of Aquilegia coerulea Goldsmith.</title>
        <authorList>
            <person name="Hodges S."/>
            <person name="Kramer E."/>
            <person name="Nordborg M."/>
            <person name="Tomkins J."/>
            <person name="Borevitz J."/>
            <person name="Derieg N."/>
            <person name="Yan J."/>
            <person name="Mihaltcheva S."/>
            <person name="Hayes R.D."/>
            <person name="Rokhsar D."/>
        </authorList>
    </citation>
    <scope>NUCLEOTIDE SEQUENCE [LARGE SCALE GENOMIC DNA]</scope>
    <source>
        <strain evidence="2">cv. Goldsmith</strain>
    </source>
</reference>